<sequence length="137" mass="15711">MGFENILASLGINGMQVYIRLDQQAYHISDTITGVIHFKAGDSAQTVTHTAVKLIERYDNKDETSEFTQLENELDSFMLDERFTVAKGDTQKVKFDFKPENLNFQCKDSKIYLKAHVYIDLGIDEEVEAHIPYVTQQ</sequence>
<dbReference type="Proteomes" id="UP001197626">
    <property type="component" value="Chromosome"/>
</dbReference>
<proteinExistence type="predicted"/>
<dbReference type="PANTHER" id="PTHR40053:SF1">
    <property type="entry name" value="SPORULATION-CONTROL PROTEIN SPO0M"/>
    <property type="match status" value="1"/>
</dbReference>
<reference evidence="1 2" key="1">
    <citation type="journal article" date="2022" name="Pathogens">
        <title>Staphylococcus ratti sp. nov. Isolated from a Lab Rat.</title>
        <authorList>
            <person name="Kovarovic V."/>
            <person name="Sedlacek I."/>
            <person name="Petras P."/>
            <person name="Kralova S."/>
            <person name="Maslanova I."/>
            <person name="Svec P."/>
            <person name="Neumann-Schaal M."/>
            <person name="Botka T."/>
            <person name="Gelbicova T."/>
            <person name="Stankova E."/>
            <person name="Doskar J."/>
            <person name="Pantucek R."/>
        </authorList>
    </citation>
    <scope>NUCLEOTIDE SEQUENCE [LARGE SCALE GENOMIC DNA]</scope>
    <source>
        <strain evidence="1 2">CCM 9025</strain>
    </source>
</reference>
<evidence type="ECO:0000313" key="1">
    <source>
        <dbReference type="EMBL" id="UEX89216.1"/>
    </source>
</evidence>
<dbReference type="Pfam" id="PF07070">
    <property type="entry name" value="Spo0M"/>
    <property type="match status" value="1"/>
</dbReference>
<name>A0ABY3PAB1_9STAP</name>
<keyword evidence="2" id="KW-1185">Reference proteome</keyword>
<dbReference type="InterPro" id="IPR009776">
    <property type="entry name" value="Spore_0_M"/>
</dbReference>
<dbReference type="PANTHER" id="PTHR40053">
    <property type="entry name" value="SPORULATION-CONTROL PROTEIN SPO0M"/>
    <property type="match status" value="1"/>
</dbReference>
<dbReference type="EMBL" id="CP086654">
    <property type="protein sequence ID" value="UEX89216.1"/>
    <property type="molecule type" value="Genomic_DNA"/>
</dbReference>
<accession>A0ABY3PAB1</accession>
<dbReference type="RefSeq" id="WP_229291721.1">
    <property type="nucleotide sequence ID" value="NZ_CP086654.1"/>
</dbReference>
<evidence type="ECO:0000313" key="2">
    <source>
        <dbReference type="Proteomes" id="UP001197626"/>
    </source>
</evidence>
<protein>
    <submittedName>
        <fullName evidence="1">Sporulation protein</fullName>
    </submittedName>
</protein>
<gene>
    <name evidence="1" type="ORF">LN051_06420</name>
</gene>
<organism evidence="1 2">
    <name type="scientific">Staphylococcus ratti</name>
    <dbReference type="NCBI Taxonomy" id="2892440"/>
    <lineage>
        <taxon>Bacteria</taxon>
        <taxon>Bacillati</taxon>
        <taxon>Bacillota</taxon>
        <taxon>Bacilli</taxon>
        <taxon>Bacillales</taxon>
        <taxon>Staphylococcaceae</taxon>
        <taxon>Staphylococcus</taxon>
    </lineage>
</organism>